<dbReference type="PANTHER" id="PTHR43603">
    <property type="entry name" value="COBW DOMAIN-CONTAINING PROTEIN DDB_G0274527"/>
    <property type="match status" value="1"/>
</dbReference>
<dbReference type="NCBIfam" id="NF047431">
    <property type="entry name" value="hiber_recruit"/>
    <property type="match status" value="1"/>
</dbReference>
<evidence type="ECO:0000313" key="7">
    <source>
        <dbReference type="Proteomes" id="UP000295685"/>
    </source>
</evidence>
<comment type="caution">
    <text evidence="3">The sequence shown here is derived from an EMBL/GenBank/DDBJ whole genome shotgun (WGS) entry which is preliminary data.</text>
</comment>
<keyword evidence="6" id="KW-1185">Reference proteome</keyword>
<dbReference type="STRING" id="404941.GCA_002013645_01426"/>
<reference evidence="5 6" key="1">
    <citation type="journal article" date="2019" name="Sci. Rep.">
        <title>Extended insight into the Mycobacterium chelonae-abscessus complex through whole genome sequencing of Mycobacterium salmoniphilum outbreak and Mycobacterium salmoniphilum-like strains.</title>
        <authorList>
            <person name="Behra P.R.K."/>
            <person name="Das S."/>
            <person name="Pettersson B.M.F."/>
            <person name="Shirreff L."/>
            <person name="DuCote T."/>
            <person name="Jacobsson K.G."/>
            <person name="Ennis D.G."/>
            <person name="Kirsebom L.A."/>
        </authorList>
    </citation>
    <scope>NUCLEOTIDE SEQUENCE [LARGE SCALE GENOMIC DNA]</scope>
    <source>
        <strain evidence="4 6">CCUG 60883</strain>
        <strain evidence="3 5">CCUG 60884</strain>
        <strain evidence="2 7">CCUG 60885</strain>
    </source>
</reference>
<protein>
    <submittedName>
        <fullName evidence="3 4">Metal chaperone YciC</fullName>
    </submittedName>
</protein>
<gene>
    <name evidence="3" type="primary">yciC_2</name>
    <name evidence="2" type="synonym">yciC_1</name>
    <name evidence="4" type="ORF">CCUG60883_03553</name>
    <name evidence="3" type="ORF">CCUG60884_03249</name>
    <name evidence="2" type="ORF">CCUG60885_00269</name>
</gene>
<dbReference type="EMBL" id="PECK01000001">
    <property type="protein sequence ID" value="TDZ98400.1"/>
    <property type="molecule type" value="Genomic_DNA"/>
</dbReference>
<feature type="domain" description="CobW C-terminal" evidence="1">
    <location>
        <begin position="234"/>
        <end position="350"/>
    </location>
</feature>
<evidence type="ECO:0000313" key="3">
    <source>
        <dbReference type="EMBL" id="TEA02120.1"/>
    </source>
</evidence>
<dbReference type="InterPro" id="IPR011629">
    <property type="entry name" value="CobW-like_C"/>
</dbReference>
<dbReference type="PANTHER" id="PTHR43603:SF1">
    <property type="entry name" value="ZINC-REGULATED GTPASE METALLOPROTEIN ACTIVATOR 1"/>
    <property type="match status" value="1"/>
</dbReference>
<dbReference type="EMBL" id="PECL01000010">
    <property type="protein sequence ID" value="TEA02120.1"/>
    <property type="molecule type" value="Genomic_DNA"/>
</dbReference>
<dbReference type="OrthoDB" id="9808822at2"/>
<proteinExistence type="predicted"/>
<dbReference type="AlphaFoldDB" id="A0A4R8SQV4"/>
<dbReference type="Proteomes" id="UP000295685">
    <property type="component" value="Unassembled WGS sequence"/>
</dbReference>
<evidence type="ECO:0000313" key="5">
    <source>
        <dbReference type="Proteomes" id="UP000294604"/>
    </source>
</evidence>
<dbReference type="InterPro" id="IPR003495">
    <property type="entry name" value="CobW/HypB/UreG_nucleotide-bd"/>
</dbReference>
<evidence type="ECO:0000313" key="2">
    <source>
        <dbReference type="EMBL" id="TDZ98400.1"/>
    </source>
</evidence>
<evidence type="ECO:0000313" key="6">
    <source>
        <dbReference type="Proteomes" id="UP000294844"/>
    </source>
</evidence>
<accession>A0A4R8SQV4</accession>
<dbReference type="SMART" id="SM00833">
    <property type="entry name" value="CobW_C"/>
    <property type="match status" value="1"/>
</dbReference>
<name>A0A4R8SQV4_9MYCO</name>
<dbReference type="Proteomes" id="UP000294604">
    <property type="component" value="Unassembled WGS sequence"/>
</dbReference>
<dbReference type="RefSeq" id="WP_078360525.1">
    <property type="nucleotide sequence ID" value="NZ_PECK01000001.1"/>
</dbReference>
<evidence type="ECO:0000259" key="1">
    <source>
        <dbReference type="SMART" id="SM00833"/>
    </source>
</evidence>
<dbReference type="Gene3D" id="3.40.50.300">
    <property type="entry name" value="P-loop containing nucleotide triphosphate hydrolases"/>
    <property type="match status" value="1"/>
</dbReference>
<dbReference type="InterPro" id="IPR027417">
    <property type="entry name" value="P-loop_NTPase"/>
</dbReference>
<dbReference type="EMBL" id="PECM01000009">
    <property type="protein sequence ID" value="TEA02930.1"/>
    <property type="molecule type" value="Genomic_DNA"/>
</dbReference>
<evidence type="ECO:0000313" key="4">
    <source>
        <dbReference type="EMBL" id="TEA02930.1"/>
    </source>
</evidence>
<dbReference type="Pfam" id="PF07683">
    <property type="entry name" value="CobW_C"/>
    <property type="match status" value="1"/>
</dbReference>
<dbReference type="Proteomes" id="UP000294844">
    <property type="component" value="Unassembled WGS sequence"/>
</dbReference>
<sequence>MRTPVLLVSGQADTDAVVDVLARDPGTVVVTHRFDGHIVKRSVVSGGGARDPQVTVLELAHGCVSCTVRDDLLVLLRKLHRREDVGRIVLHLEPWLEADPICWAIKTVPVRMGPGYIDGPAARDVEIAGVVSCVDTANWLEQALGDDELDDGRTVAQVVIGQAEFADVLVVRNPEPEVLSVLRRLAPRARITARIGRVEQALDHLEDDARCGRADDPHGPLLAGQPSLAVDGRIALVEFNARRPFHPERLHAAIDLLLDGVIRTRGRLWLATQDQQAMWLESAGGGLRVSAAGKWLAAMDSAEARQTDLERRAFADLMWDYRFGDRHTAMTVLICGAESAEVLDALRGALLTDDEMASPASWEEFSDPFGEWHEDPCEHVSELEDFLSYGDYNTEGNH</sequence>
<dbReference type="Pfam" id="PF02492">
    <property type="entry name" value="cobW"/>
    <property type="match status" value="1"/>
</dbReference>
<organism evidence="3 5">
    <name type="scientific">Mycobacteroides salmoniphilum</name>
    <dbReference type="NCBI Taxonomy" id="404941"/>
    <lineage>
        <taxon>Bacteria</taxon>
        <taxon>Bacillati</taxon>
        <taxon>Actinomycetota</taxon>
        <taxon>Actinomycetes</taxon>
        <taxon>Mycobacteriales</taxon>
        <taxon>Mycobacteriaceae</taxon>
        <taxon>Mycobacteroides</taxon>
    </lineage>
</organism>
<dbReference type="InterPro" id="IPR051927">
    <property type="entry name" value="Zn_Chap_cDPG_Synth"/>
</dbReference>
<dbReference type="SUPFAM" id="SSF90002">
    <property type="entry name" value="Hypothetical protein YjiA, C-terminal domain"/>
    <property type="match status" value="1"/>
</dbReference>